<feature type="region of interest" description="Disordered" evidence="1">
    <location>
        <begin position="197"/>
        <end position="242"/>
    </location>
</feature>
<organism evidence="3 4">
    <name type="scientific">Dendrobium chrysotoxum</name>
    <name type="common">Orchid</name>
    <dbReference type="NCBI Taxonomy" id="161865"/>
    <lineage>
        <taxon>Eukaryota</taxon>
        <taxon>Viridiplantae</taxon>
        <taxon>Streptophyta</taxon>
        <taxon>Embryophyta</taxon>
        <taxon>Tracheophyta</taxon>
        <taxon>Spermatophyta</taxon>
        <taxon>Magnoliopsida</taxon>
        <taxon>Liliopsida</taxon>
        <taxon>Asparagales</taxon>
        <taxon>Orchidaceae</taxon>
        <taxon>Epidendroideae</taxon>
        <taxon>Malaxideae</taxon>
        <taxon>Dendrobiinae</taxon>
        <taxon>Dendrobium</taxon>
    </lineage>
</organism>
<comment type="caution">
    <text evidence="3">The sequence shown here is derived from an EMBL/GenBank/DDBJ whole genome shotgun (WGS) entry which is preliminary data.</text>
</comment>
<dbReference type="InterPro" id="IPR009060">
    <property type="entry name" value="UBA-like_sf"/>
</dbReference>
<feature type="compositionally biased region" description="Low complexity" evidence="1">
    <location>
        <begin position="450"/>
        <end position="473"/>
    </location>
</feature>
<dbReference type="InterPro" id="IPR044277">
    <property type="entry name" value="GIP1"/>
</dbReference>
<dbReference type="AlphaFoldDB" id="A0AAV7H3C4"/>
<evidence type="ECO:0000259" key="2">
    <source>
        <dbReference type="Pfam" id="PF06972"/>
    </source>
</evidence>
<dbReference type="Pfam" id="PF06972">
    <property type="entry name" value="GIP1_N"/>
    <property type="match status" value="1"/>
</dbReference>
<feature type="compositionally biased region" description="Polar residues" evidence="1">
    <location>
        <begin position="277"/>
        <end position="297"/>
    </location>
</feature>
<feature type="domain" description="GBF-interacting protein 1 N-terminal" evidence="2">
    <location>
        <begin position="148"/>
        <end position="207"/>
    </location>
</feature>
<keyword evidence="4" id="KW-1185">Reference proteome</keyword>
<feature type="region of interest" description="Disordered" evidence="1">
    <location>
        <begin position="567"/>
        <end position="601"/>
    </location>
</feature>
<feature type="region of interest" description="Disordered" evidence="1">
    <location>
        <begin position="254"/>
        <end position="297"/>
    </location>
</feature>
<dbReference type="PANTHER" id="PTHR46775:SF1">
    <property type="entry name" value="FLOCCULATION PROTEIN (DUF1296)"/>
    <property type="match status" value="1"/>
</dbReference>
<gene>
    <name evidence="3" type="ORF">IEQ34_010124</name>
</gene>
<sequence>MIARRRVENPLSKLFPVTKVTSMNNGTSPWMMLGDVGQRDHSQSTEARGTGVGGRWWLEGLESAGDGGRRDCSCRAMAAGGIVVGGAIVEGGQRNCNPAGYDCRRDYRQRAMVAGEIMVCRRASYPLANLRGRLVGCAKMSGFSRVSIPNNTKKMIQNIKEIAANHSDEEIYAMLKECSMDPNETVHKLLYQDTFHEVKRKRDKRKESNREASDTRWRPTSQGRGGRGGRGNYIPRYSSHDSDSRRNIVIAKENGISEGGGKGSTSPLSHMPLGTETKATTGENKSTIPITSSMSNMPNGSIKAEHLPYDKLSFSVGTSIEGLSAVMVSKVGSSSTDGKVSLSSGDQSSLSISVVSASVDYALSSDPIILPSSDGLALSVVGAIKCEVGTHQSIVDTTADINVSHDNGGSKLSFLQETIASETSHTFVNGKLQENFREIEGAKVLHTSQAASPSSSITGASSSRPSSNYSNRSQHTGAPLKAGPAKEWKPKSTIVNPSTVPGVFTTSAVDFHIGEAVNPMVLDNVTKIQNKLEDLLVSDTIHVSESERSGLSFGSFDSNFSLSMRFKNEPDREEISREPSESSREIEETTEALPSSTVDSAKVTEENNYQGDQQASMPENQTVELDIPSSISPAAENDQSKSEASLVSEVLQHSVIHTAPVYSNFGLVPPMLGSHFSALESADPQAHETARLPSFIVPQPFDPSTNYYASIYRPAIDGDGRFSPLLASGAATKYNGTGAVLSAQTGQESVSSLTFSTGSTPLVTQTAGVVQSSIASGQQPVPVFRQPAGVHISHYPPNYVHYSQYFSPCYVPPPAAIHHFLGNTAAFSQQPPPGGIFPLSTATAGTNAVKYPISQYKPATNSGPTGQPYALNPLVYGSAVSGGNSTGSEDLTSQFKDNNVFMTGQQSEGSAVWMSPPTRDISTFQAGSFYNVPPQGQPVAFAPAQGGHAAAAFTGIYHPTQSVAGGSVHPLLQQSQAIGGAAEMGGPPVGIYQQPQRASPINWINNY</sequence>
<evidence type="ECO:0000313" key="3">
    <source>
        <dbReference type="EMBL" id="KAH0462549.1"/>
    </source>
</evidence>
<name>A0AAV7H3C4_DENCH</name>
<dbReference type="Proteomes" id="UP000775213">
    <property type="component" value="Unassembled WGS sequence"/>
</dbReference>
<dbReference type="EMBL" id="JAGFBR010000009">
    <property type="protein sequence ID" value="KAH0462549.1"/>
    <property type="molecule type" value="Genomic_DNA"/>
</dbReference>
<evidence type="ECO:0000313" key="4">
    <source>
        <dbReference type="Proteomes" id="UP000775213"/>
    </source>
</evidence>
<reference evidence="3 4" key="1">
    <citation type="journal article" date="2021" name="Hortic Res">
        <title>Chromosome-scale assembly of the Dendrobium chrysotoxum genome enhances the understanding of orchid evolution.</title>
        <authorList>
            <person name="Zhang Y."/>
            <person name="Zhang G.Q."/>
            <person name="Zhang D."/>
            <person name="Liu X.D."/>
            <person name="Xu X.Y."/>
            <person name="Sun W.H."/>
            <person name="Yu X."/>
            <person name="Zhu X."/>
            <person name="Wang Z.W."/>
            <person name="Zhao X."/>
            <person name="Zhong W.Y."/>
            <person name="Chen H."/>
            <person name="Yin W.L."/>
            <person name="Huang T."/>
            <person name="Niu S.C."/>
            <person name="Liu Z.J."/>
        </authorList>
    </citation>
    <scope>NUCLEOTIDE SEQUENCE [LARGE SCALE GENOMIC DNA]</scope>
    <source>
        <strain evidence="3">Lindl</strain>
    </source>
</reference>
<accession>A0AAV7H3C4</accession>
<protein>
    <recommendedName>
        <fullName evidence="2">GBF-interacting protein 1 N-terminal domain-containing protein</fullName>
    </recommendedName>
</protein>
<evidence type="ECO:0000256" key="1">
    <source>
        <dbReference type="SAM" id="MobiDB-lite"/>
    </source>
</evidence>
<dbReference type="GO" id="GO:0051082">
    <property type="term" value="F:unfolded protein binding"/>
    <property type="evidence" value="ECO:0007669"/>
    <property type="project" value="TreeGrafter"/>
</dbReference>
<dbReference type="PANTHER" id="PTHR46775">
    <property type="entry name" value="FLOCCULATION PROTEIN (DUF1296)"/>
    <property type="match status" value="1"/>
</dbReference>
<proteinExistence type="predicted"/>
<feature type="compositionally biased region" description="Basic and acidic residues" evidence="1">
    <location>
        <begin position="567"/>
        <end position="587"/>
    </location>
</feature>
<dbReference type="SUPFAM" id="SSF46934">
    <property type="entry name" value="UBA-like"/>
    <property type="match status" value="1"/>
</dbReference>
<feature type="region of interest" description="Disordered" evidence="1">
    <location>
        <begin position="446"/>
        <end position="499"/>
    </location>
</feature>
<feature type="compositionally biased region" description="Basic and acidic residues" evidence="1">
    <location>
        <begin position="205"/>
        <end position="217"/>
    </location>
</feature>
<dbReference type="InterPro" id="IPR009719">
    <property type="entry name" value="GIP1_N"/>
</dbReference>